<gene>
    <name evidence="3" type="ORF">AZF04_02205</name>
</gene>
<dbReference type="PANTHER" id="PTHR37313">
    <property type="entry name" value="UPF0749 PROTEIN RV1825"/>
    <property type="match status" value="1"/>
</dbReference>
<dbReference type="RefSeq" id="WP_061947369.1">
    <property type="nucleotide sequence ID" value="NZ_LTAO01000001.1"/>
</dbReference>
<dbReference type="Pfam" id="PF05949">
    <property type="entry name" value="DUF881"/>
    <property type="match status" value="1"/>
</dbReference>
<dbReference type="Gene3D" id="3.30.70.1880">
    <property type="entry name" value="Protein of unknown function DUF881"/>
    <property type="match status" value="1"/>
</dbReference>
<sequence>MKRIWIFTFITFMVGFMISIQYSSTQSANTIRDTRDVRELRDLLNQEQNKRQFYNQEIEKLQTLLAEYETTLHNHEDVVTVLENQLDDLKATASLTEYKGNGVVIRIEPVYEEPYVGENEQKQPSPELFRFLVNELNFFGAKEMSIAEERFITTSAFRDVNGDTQLNSRRLPPLPFDIKVIHDNPERLHNELLVSNSLEEFEMAGFSLSIQIEEGMVLPAYEGIPRVRYMEEVKGE</sequence>
<accession>A0A162FAR1</accession>
<evidence type="ECO:0008006" key="5">
    <source>
        <dbReference type="Google" id="ProtNLM"/>
    </source>
</evidence>
<dbReference type="OrthoDB" id="2439649at2"/>
<organism evidence="3 4">
    <name type="scientific">Alkalihalobacillus trypoxylicola</name>
    <dbReference type="NCBI Taxonomy" id="519424"/>
    <lineage>
        <taxon>Bacteria</taxon>
        <taxon>Bacillati</taxon>
        <taxon>Bacillota</taxon>
        <taxon>Bacilli</taxon>
        <taxon>Bacillales</taxon>
        <taxon>Bacillaceae</taxon>
        <taxon>Alkalihalobacillus</taxon>
    </lineage>
</organism>
<dbReference type="InterPro" id="IPR010273">
    <property type="entry name" value="DUF881"/>
</dbReference>
<comment type="similarity">
    <text evidence="1">Belongs to the UPF0749 family.</text>
</comment>
<keyword evidence="2" id="KW-0175">Coiled coil</keyword>
<reference evidence="3" key="1">
    <citation type="submission" date="2016-02" db="EMBL/GenBank/DDBJ databases">
        <title>Genome sequence of Bacillus trypoxylicola KCTC 13244(T).</title>
        <authorList>
            <person name="Jeong H."/>
            <person name="Park S.-H."/>
            <person name="Choi S.-K."/>
        </authorList>
    </citation>
    <scope>NUCLEOTIDE SEQUENCE [LARGE SCALE GENOMIC DNA]</scope>
    <source>
        <strain evidence="3">KCTC 13244</strain>
    </source>
</reference>
<evidence type="ECO:0000256" key="1">
    <source>
        <dbReference type="ARBA" id="ARBA00009108"/>
    </source>
</evidence>
<evidence type="ECO:0000313" key="4">
    <source>
        <dbReference type="Proteomes" id="UP000075806"/>
    </source>
</evidence>
<protein>
    <recommendedName>
        <fullName evidence="5">NgoFVII family restriction endonuclease</fullName>
    </recommendedName>
</protein>
<feature type="coiled-coil region" evidence="2">
    <location>
        <begin position="37"/>
        <end position="92"/>
    </location>
</feature>
<dbReference type="PANTHER" id="PTHR37313:SF2">
    <property type="entry name" value="UPF0749 PROTEIN YLXX"/>
    <property type="match status" value="1"/>
</dbReference>
<keyword evidence="4" id="KW-1185">Reference proteome</keyword>
<dbReference type="EMBL" id="LTAO01000001">
    <property type="protein sequence ID" value="KYG35171.1"/>
    <property type="molecule type" value="Genomic_DNA"/>
</dbReference>
<evidence type="ECO:0000313" key="3">
    <source>
        <dbReference type="EMBL" id="KYG35171.1"/>
    </source>
</evidence>
<dbReference type="Proteomes" id="UP000075806">
    <property type="component" value="Unassembled WGS sequence"/>
</dbReference>
<comment type="caution">
    <text evidence="3">The sequence shown here is derived from an EMBL/GenBank/DDBJ whole genome shotgun (WGS) entry which is preliminary data.</text>
</comment>
<dbReference type="AlphaFoldDB" id="A0A162FAR1"/>
<name>A0A162FAR1_9BACI</name>
<evidence type="ECO:0000256" key="2">
    <source>
        <dbReference type="SAM" id="Coils"/>
    </source>
</evidence>
<dbReference type="STRING" id="519424.AZF04_02205"/>
<proteinExistence type="inferred from homology"/>